<sequence>MVDEEYARALFNGISRKTLNYRVYVAEWNLEEASDITGLRECTRNGVE</sequence>
<dbReference type="EMBL" id="CP005935">
    <property type="protein sequence ID" value="AHA69612.1"/>
    <property type="molecule type" value="Genomic_DNA"/>
</dbReference>
<dbReference type="AlphaFoldDB" id="A0A9W3KAR9"/>
<accession>A0A9W3KAR9</accession>
<evidence type="ECO:0000313" key="1">
    <source>
        <dbReference type="EMBL" id="AHA69612.1"/>
    </source>
</evidence>
<gene>
    <name evidence="1" type="ORF">YBT1518_01910</name>
</gene>
<evidence type="ECO:0000313" key="2">
    <source>
        <dbReference type="Proteomes" id="UP000018566"/>
    </source>
</evidence>
<dbReference type="Proteomes" id="UP000018566">
    <property type="component" value="Chromosome"/>
</dbReference>
<name>A0A9W3KAR9_BACTU</name>
<proteinExistence type="predicted"/>
<protein>
    <submittedName>
        <fullName evidence="1">Nucleoside permease nupC</fullName>
    </submittedName>
</protein>
<organism evidence="1 2">
    <name type="scientific">Bacillus thuringiensis YBT-1518</name>
    <dbReference type="NCBI Taxonomy" id="529122"/>
    <lineage>
        <taxon>Bacteria</taxon>
        <taxon>Bacillati</taxon>
        <taxon>Bacillota</taxon>
        <taxon>Bacilli</taxon>
        <taxon>Bacillales</taxon>
        <taxon>Bacillaceae</taxon>
        <taxon>Bacillus</taxon>
        <taxon>Bacillus cereus group</taxon>
    </lineage>
</organism>
<reference evidence="1 2" key="1">
    <citation type="submission" date="2013-05" db="EMBL/GenBank/DDBJ databases">
        <title>Complete genome sequence of Bacillus thuringiensis YBT-1518, a typical strain with high toxicity to nematode.</title>
        <authorList>
            <person name="Wang P."/>
            <person name="Zhang C."/>
            <person name="Guo M."/>
            <person name="Guo S."/>
            <person name="Zhu Y."/>
            <person name="Zheng J."/>
            <person name="Zhu L."/>
            <person name="Ruan L."/>
            <person name="Peng D."/>
            <person name="Sun M."/>
        </authorList>
    </citation>
    <scope>NUCLEOTIDE SEQUENCE [LARGE SCALE GENOMIC DNA]</scope>
    <source>
        <strain evidence="1 2">YBT-1518</strain>
    </source>
</reference>
<dbReference type="KEGG" id="bthu:YBT1518_01910"/>